<proteinExistence type="predicted"/>
<feature type="transmembrane region" description="Helical" evidence="1">
    <location>
        <begin position="170"/>
        <end position="194"/>
    </location>
</feature>
<name>C7N0S0_SLAHD</name>
<dbReference type="InterPro" id="IPR011733">
    <property type="entry name" value="CHP02185_IM"/>
</dbReference>
<keyword evidence="3" id="KW-1185">Reference proteome</keyword>
<keyword evidence="1" id="KW-1133">Transmembrane helix</keyword>
<evidence type="ECO:0000313" key="3">
    <source>
        <dbReference type="Proteomes" id="UP000002026"/>
    </source>
</evidence>
<protein>
    <submittedName>
        <fullName evidence="2">Conserved hypothetical integral membrane protein TIGR02185</fullName>
    </submittedName>
</protein>
<dbReference type="STRING" id="471855.Shel_00740"/>
<gene>
    <name evidence="2" type="ordered locus">Shel_00740</name>
</gene>
<dbReference type="RefSeq" id="WP_012797259.1">
    <property type="nucleotide sequence ID" value="NC_013165.1"/>
</dbReference>
<keyword evidence="1" id="KW-0812">Transmembrane</keyword>
<dbReference type="EMBL" id="CP001684">
    <property type="protein sequence ID" value="ACV21148.1"/>
    <property type="molecule type" value="Genomic_DNA"/>
</dbReference>
<evidence type="ECO:0000313" key="2">
    <source>
        <dbReference type="EMBL" id="ACV21148.1"/>
    </source>
</evidence>
<dbReference type="eggNOG" id="ENOG5030166">
    <property type="taxonomic scope" value="Bacteria"/>
</dbReference>
<dbReference type="HOGENOM" id="CLU_093450_1_0_11"/>
<dbReference type="Pfam" id="PF09605">
    <property type="entry name" value="Trep_Strep"/>
    <property type="match status" value="1"/>
</dbReference>
<dbReference type="Proteomes" id="UP000002026">
    <property type="component" value="Chromosome"/>
</dbReference>
<dbReference type="NCBIfam" id="TIGR02185">
    <property type="entry name" value="Trep_Strep"/>
    <property type="match status" value="1"/>
</dbReference>
<reference evidence="2 3" key="1">
    <citation type="journal article" date="2009" name="Stand. Genomic Sci.">
        <title>Complete genome sequence of Slackia heliotrinireducens type strain (RHS 1).</title>
        <authorList>
            <person name="Pukall R."/>
            <person name="Lapidus A."/>
            <person name="Nolan M."/>
            <person name="Copeland A."/>
            <person name="Glavina Del Rio T."/>
            <person name="Lucas S."/>
            <person name="Chen F."/>
            <person name="Tice H."/>
            <person name="Cheng J.F."/>
            <person name="Chertkov O."/>
            <person name="Bruce D."/>
            <person name="Goodwin L."/>
            <person name="Kuske C."/>
            <person name="Brettin T."/>
            <person name="Detter J.C."/>
            <person name="Han C."/>
            <person name="Pitluck S."/>
            <person name="Pati A."/>
            <person name="Mavrommatis K."/>
            <person name="Ivanova N."/>
            <person name="Ovchinnikova G."/>
            <person name="Chen A."/>
            <person name="Palaniappan K."/>
            <person name="Schneider S."/>
            <person name="Rohde M."/>
            <person name="Chain P."/>
            <person name="D'haeseleer P."/>
            <person name="Goker M."/>
            <person name="Bristow J."/>
            <person name="Eisen J.A."/>
            <person name="Markowitz V."/>
            <person name="Kyrpides N.C."/>
            <person name="Klenk H.P."/>
            <person name="Hugenholtz P."/>
        </authorList>
    </citation>
    <scope>NUCLEOTIDE SEQUENCE [LARGE SCALE GENOMIC DNA]</scope>
    <source>
        <strain evidence="3">ATCC 29202 / DSM 20476 / NCTC 11029 / RHS 1</strain>
    </source>
</reference>
<dbReference type="AlphaFoldDB" id="C7N0S0"/>
<organism evidence="2 3">
    <name type="scientific">Slackia heliotrinireducens (strain ATCC 29202 / DSM 20476 / NCTC 11029 / RHS 1)</name>
    <name type="common">Peptococcus heliotrinreducens</name>
    <dbReference type="NCBI Taxonomy" id="471855"/>
    <lineage>
        <taxon>Bacteria</taxon>
        <taxon>Bacillati</taxon>
        <taxon>Actinomycetota</taxon>
        <taxon>Coriobacteriia</taxon>
        <taxon>Eggerthellales</taxon>
        <taxon>Eggerthellaceae</taxon>
        <taxon>Slackia</taxon>
    </lineage>
</organism>
<feature type="transmembrane region" description="Helical" evidence="1">
    <location>
        <begin position="71"/>
        <end position="87"/>
    </location>
</feature>
<feature type="transmembrane region" description="Helical" evidence="1">
    <location>
        <begin position="21"/>
        <end position="41"/>
    </location>
</feature>
<keyword evidence="1" id="KW-0472">Membrane</keyword>
<feature type="transmembrane region" description="Helical" evidence="1">
    <location>
        <begin position="120"/>
        <end position="143"/>
    </location>
</feature>
<feature type="transmembrane region" description="Helical" evidence="1">
    <location>
        <begin position="47"/>
        <end position="64"/>
    </location>
</feature>
<accession>C7N0S0</accession>
<dbReference type="KEGG" id="shi:Shel_00740"/>
<feature type="transmembrane region" description="Helical" evidence="1">
    <location>
        <begin position="93"/>
        <end position="113"/>
    </location>
</feature>
<sequence length="203" mass="21894">MARKEIAAQPQSDKKLRTRDLIYAGAFGAIYLVVMLAIVMASGMVPVLYLVAPLTVGVVCGTIYEMCVLKVHKFGAALILGVLFALVTCSSNIIGAILAVAAALLAELIIYLGKYKSKKHYLASFVAFNINMACPYTMLLLAYDDFMVRAVEWYGQDYADGLAAVTFDGVWFLILGFAILGGIIGAAVASKLIAKHFEKARIL</sequence>
<evidence type="ECO:0000256" key="1">
    <source>
        <dbReference type="SAM" id="Phobius"/>
    </source>
</evidence>